<protein>
    <submittedName>
        <fullName evidence="1">Uncharacterized protein</fullName>
    </submittedName>
</protein>
<reference evidence="1" key="1">
    <citation type="submission" date="2023-08" db="EMBL/GenBank/DDBJ databases">
        <title>Reference Genome Resource for the Citrus Pathogen Phytophthora citrophthora.</title>
        <authorList>
            <person name="Moller H."/>
            <person name="Coetzee B."/>
            <person name="Rose L.J."/>
            <person name="Van Niekerk J.M."/>
        </authorList>
    </citation>
    <scope>NUCLEOTIDE SEQUENCE</scope>
    <source>
        <strain evidence="1">STE-U-9442</strain>
    </source>
</reference>
<dbReference type="EMBL" id="JASMQC010000012">
    <property type="protein sequence ID" value="KAK1941575.1"/>
    <property type="molecule type" value="Genomic_DNA"/>
</dbReference>
<dbReference type="Proteomes" id="UP001259832">
    <property type="component" value="Unassembled WGS sequence"/>
</dbReference>
<comment type="caution">
    <text evidence="1">The sequence shown here is derived from an EMBL/GenBank/DDBJ whole genome shotgun (WGS) entry which is preliminary data.</text>
</comment>
<keyword evidence="2" id="KW-1185">Reference proteome</keyword>
<organism evidence="1 2">
    <name type="scientific">Phytophthora citrophthora</name>
    <dbReference type="NCBI Taxonomy" id="4793"/>
    <lineage>
        <taxon>Eukaryota</taxon>
        <taxon>Sar</taxon>
        <taxon>Stramenopiles</taxon>
        <taxon>Oomycota</taxon>
        <taxon>Peronosporomycetes</taxon>
        <taxon>Peronosporales</taxon>
        <taxon>Peronosporaceae</taxon>
        <taxon>Phytophthora</taxon>
    </lineage>
</organism>
<sequence>MVMIVGKSLVYFGKDVLALLELLVHRRTTIVHDRSILVQQTGMATRRIRTFRTVISKNPGSSPLLNAARMTRSSYVLACVLGDEGEHCNQGSNCVAQAFVREKDAKFRSGVIKIQSHLKMKTQVGKYHGLLSERKEQDDMETAAQLLKKKKLVD</sequence>
<proteinExistence type="predicted"/>
<name>A0AAD9GMX7_9STRA</name>
<evidence type="ECO:0000313" key="2">
    <source>
        <dbReference type="Proteomes" id="UP001259832"/>
    </source>
</evidence>
<evidence type="ECO:0000313" key="1">
    <source>
        <dbReference type="EMBL" id="KAK1941575.1"/>
    </source>
</evidence>
<gene>
    <name evidence="1" type="ORF">P3T76_007441</name>
</gene>
<dbReference type="AlphaFoldDB" id="A0AAD9GMX7"/>
<accession>A0AAD9GMX7</accession>